<dbReference type="EMBL" id="NHMP01000001">
    <property type="protein sequence ID" value="OXE51286.1"/>
    <property type="molecule type" value="Genomic_DNA"/>
</dbReference>
<dbReference type="NCBIfam" id="TIGR00172">
    <property type="entry name" value="maf"/>
    <property type="match status" value="1"/>
</dbReference>
<dbReference type="GO" id="GO:0005737">
    <property type="term" value="C:cytoplasm"/>
    <property type="evidence" value="ECO:0007669"/>
    <property type="project" value="UniProtKB-SubCell"/>
</dbReference>
<feature type="site" description="Important for substrate specificity" evidence="4">
    <location>
        <position position="73"/>
    </location>
</feature>
<protein>
    <recommendedName>
        <fullName evidence="4">7-methyl-GTP pyrophosphatase</fullName>
        <shortName evidence="4">m(7)GTP pyrophosphatase</shortName>
        <ecNumber evidence="4">3.6.1.-</ecNumber>
    </recommendedName>
</protein>
<organism evidence="5 6">
    <name type="scientific">Turicimonas muris</name>
    <dbReference type="NCBI Taxonomy" id="1796652"/>
    <lineage>
        <taxon>Bacteria</taxon>
        <taxon>Pseudomonadati</taxon>
        <taxon>Pseudomonadota</taxon>
        <taxon>Betaproteobacteria</taxon>
        <taxon>Burkholderiales</taxon>
        <taxon>Sutterellaceae</taxon>
        <taxon>Turicimonas</taxon>
    </lineage>
</organism>
<comment type="catalytic activity">
    <reaction evidence="4">
        <text>N(7)-methyl-GTP + H2O = N(7)-methyl-GMP + diphosphate + H(+)</text>
        <dbReference type="Rhea" id="RHEA:58744"/>
        <dbReference type="ChEBI" id="CHEBI:15377"/>
        <dbReference type="ChEBI" id="CHEBI:15378"/>
        <dbReference type="ChEBI" id="CHEBI:33019"/>
        <dbReference type="ChEBI" id="CHEBI:58285"/>
        <dbReference type="ChEBI" id="CHEBI:87133"/>
    </reaction>
</comment>
<dbReference type="PIRSF" id="PIRSF006305">
    <property type="entry name" value="Maf"/>
    <property type="match status" value="1"/>
</dbReference>
<name>A0A227KS22_9BURK</name>
<comment type="caution">
    <text evidence="4">Lacks conserved residue(s) required for the propagation of feature annotation.</text>
</comment>
<dbReference type="Proteomes" id="UP000214610">
    <property type="component" value="Unassembled WGS sequence"/>
</dbReference>
<dbReference type="PANTHER" id="PTHR43213">
    <property type="entry name" value="BIFUNCTIONAL DTTP/UTP PYROPHOSPHATASE/METHYLTRANSFERASE PROTEIN-RELATED"/>
    <property type="match status" value="1"/>
</dbReference>
<dbReference type="GeneID" id="78363491"/>
<dbReference type="CDD" id="cd00555">
    <property type="entry name" value="Maf"/>
    <property type="match status" value="1"/>
</dbReference>
<dbReference type="InterPro" id="IPR029001">
    <property type="entry name" value="ITPase-like_fam"/>
</dbReference>
<comment type="caution">
    <text evidence="5">The sequence shown here is derived from an EMBL/GenBank/DDBJ whole genome shotgun (WGS) entry which is preliminary data.</text>
</comment>
<evidence type="ECO:0000256" key="4">
    <source>
        <dbReference type="HAMAP-Rule" id="MF_00528"/>
    </source>
</evidence>
<dbReference type="GO" id="GO:0047429">
    <property type="term" value="F:nucleoside triphosphate diphosphatase activity"/>
    <property type="evidence" value="ECO:0007669"/>
    <property type="project" value="InterPro"/>
</dbReference>
<keyword evidence="4" id="KW-0963">Cytoplasm</keyword>
<dbReference type="SUPFAM" id="SSF52972">
    <property type="entry name" value="ITPase-like"/>
    <property type="match status" value="1"/>
</dbReference>
<dbReference type="Gene3D" id="3.90.950.10">
    <property type="match status" value="1"/>
</dbReference>
<evidence type="ECO:0000313" key="5">
    <source>
        <dbReference type="EMBL" id="OXE51286.1"/>
    </source>
</evidence>
<dbReference type="EC" id="3.6.1.-" evidence="4"/>
<evidence type="ECO:0000256" key="3">
    <source>
        <dbReference type="ARBA" id="ARBA00023080"/>
    </source>
</evidence>
<dbReference type="Pfam" id="PF02545">
    <property type="entry name" value="Maf"/>
    <property type="match status" value="1"/>
</dbReference>
<comment type="similarity">
    <text evidence="4">Belongs to the Maf family. YceF subfamily.</text>
</comment>
<feature type="site" description="Important for substrate specificity" evidence="4">
    <location>
        <position position="156"/>
    </location>
</feature>
<evidence type="ECO:0000256" key="1">
    <source>
        <dbReference type="ARBA" id="ARBA00001968"/>
    </source>
</evidence>
<keyword evidence="3 4" id="KW-0546">Nucleotide metabolism</keyword>
<dbReference type="HAMAP" id="MF_00528">
    <property type="entry name" value="Maf"/>
    <property type="match status" value="1"/>
</dbReference>
<comment type="cofactor">
    <cofactor evidence="1 4">
        <name>a divalent metal cation</name>
        <dbReference type="ChEBI" id="CHEBI:60240"/>
    </cofactor>
</comment>
<feature type="site" description="Important for substrate specificity" evidence="4">
    <location>
        <position position="15"/>
    </location>
</feature>
<feature type="active site" description="Proton acceptor" evidence="4">
    <location>
        <position position="72"/>
    </location>
</feature>
<dbReference type="InterPro" id="IPR003697">
    <property type="entry name" value="Maf-like"/>
</dbReference>
<evidence type="ECO:0000313" key="6">
    <source>
        <dbReference type="Proteomes" id="UP000214610"/>
    </source>
</evidence>
<comment type="function">
    <text evidence="4">Nucleoside triphosphate pyrophosphatase that hydrolyzes 7-methyl-GTP (m(7)GTP). May have a dual role in cell division arrest and in preventing the incorporation of modified nucleotides into cellular nucleic acids.</text>
</comment>
<keyword evidence="6" id="KW-1185">Reference proteome</keyword>
<dbReference type="RefSeq" id="WP_066591506.1">
    <property type="nucleotide sequence ID" value="NZ_CAJTBZ010000009.1"/>
</dbReference>
<evidence type="ECO:0000256" key="2">
    <source>
        <dbReference type="ARBA" id="ARBA00022801"/>
    </source>
</evidence>
<proteinExistence type="inferred from homology"/>
<reference evidence="6" key="1">
    <citation type="submission" date="2017-05" db="EMBL/GenBank/DDBJ databases">
        <title>Improved OligoMM genomes.</title>
        <authorList>
            <person name="Garzetti D."/>
        </authorList>
    </citation>
    <scope>NUCLEOTIDE SEQUENCE [LARGE SCALE GENOMIC DNA]</scope>
    <source>
        <strain evidence="6">YL45</strain>
    </source>
</reference>
<accession>A0A227KS22</accession>
<gene>
    <name evidence="5" type="ORF">ADH67_03050</name>
</gene>
<dbReference type="PANTHER" id="PTHR43213:SF5">
    <property type="entry name" value="BIFUNCTIONAL DTTP_UTP PYROPHOSPHATASE_METHYLTRANSFERASE PROTEIN-RELATED"/>
    <property type="match status" value="1"/>
</dbReference>
<dbReference type="AlphaFoldDB" id="A0A227KS22"/>
<keyword evidence="2 4" id="KW-0378">Hydrolase</keyword>
<dbReference type="GO" id="GO:0009117">
    <property type="term" value="P:nucleotide metabolic process"/>
    <property type="evidence" value="ECO:0007669"/>
    <property type="project" value="UniProtKB-KW"/>
</dbReference>
<comment type="subcellular location">
    <subcellularLocation>
        <location evidence="4">Cytoplasm</location>
    </subcellularLocation>
</comment>
<sequence>MTSKPSLILGSSSPYRKELLERLHVKFTTDSPQVDETPLKEETPRDLSLRLSRLKARAVAQKHPGCVVIGSDQVLDLEGKCVGKPGNRENCIKQLEEMAGKTLIFHTAMTVIDASGLGHSAVVDTTIKMKKLKRETIEAYVDLEKPFNCAGSAKLEKLGICLISSFQSDDPTAIIGLGLIELTSMLEKCGIEVLPGLK</sequence>